<protein>
    <submittedName>
        <fullName evidence="1">Peroxide stress protein YaaA</fullName>
    </submittedName>
</protein>
<name>A0ABT7N1A3_9MICO</name>
<reference evidence="1 2" key="1">
    <citation type="submission" date="2023-06" db="EMBL/GenBank/DDBJ databases">
        <title>Microbacterium sp. nov., isolated from a waste landfill.</title>
        <authorList>
            <person name="Wen W."/>
        </authorList>
    </citation>
    <scope>NUCLEOTIDE SEQUENCE [LARGE SCALE GENOMIC DNA]</scope>
    <source>
        <strain evidence="1 2">ASV49</strain>
    </source>
</reference>
<comment type="caution">
    <text evidence="1">The sequence shown here is derived from an EMBL/GenBank/DDBJ whole genome shotgun (WGS) entry which is preliminary data.</text>
</comment>
<sequence length="250" mass="26057">MLILLPPSETKHPGGGGRPLDLDRLALPALRTQREVVVDALVALSADAEEAARVLKLSERQRPEIAVNAAMRTAPTMPAVDRYTGVLFDALDAGTLDAASRRWLGAHVLIHSAPLGPVGALDAIPSYRLAANTSLPGVAALKRHWAAAVTAAVAAASPSFVLDLRSEAYAALGPVPDGVPSRYVRVVAEGPDGTARALNHFNKHAKGALVRALAQARPRATTAAGLLRWAEEAGFVLRPGAAPGELDLVV</sequence>
<dbReference type="InterPro" id="IPR005583">
    <property type="entry name" value="YaaA"/>
</dbReference>
<keyword evidence="2" id="KW-1185">Reference proteome</keyword>
<accession>A0ABT7N1A3</accession>
<proteinExistence type="predicted"/>
<dbReference type="PANTHER" id="PTHR30283">
    <property type="entry name" value="PEROXIDE STRESS RESPONSE PROTEIN YAAA"/>
    <property type="match status" value="1"/>
</dbReference>
<gene>
    <name evidence="1" type="ORF">QSV35_14215</name>
</gene>
<dbReference type="Pfam" id="PF03883">
    <property type="entry name" value="H2O2_YaaD"/>
    <property type="match status" value="1"/>
</dbReference>
<evidence type="ECO:0000313" key="1">
    <source>
        <dbReference type="EMBL" id="MDL9980493.1"/>
    </source>
</evidence>
<dbReference type="RefSeq" id="WP_286289559.1">
    <property type="nucleotide sequence ID" value="NZ_JASXSZ010000004.1"/>
</dbReference>
<dbReference type="EMBL" id="JASXSZ010000004">
    <property type="protein sequence ID" value="MDL9980493.1"/>
    <property type="molecule type" value="Genomic_DNA"/>
</dbReference>
<dbReference type="PANTHER" id="PTHR30283:SF4">
    <property type="entry name" value="PEROXIDE STRESS RESISTANCE PROTEIN YAAA"/>
    <property type="match status" value="1"/>
</dbReference>
<evidence type="ECO:0000313" key="2">
    <source>
        <dbReference type="Proteomes" id="UP001235064"/>
    </source>
</evidence>
<organism evidence="1 2">
    <name type="scientific">Microbacterium candidum</name>
    <dbReference type="NCBI Taxonomy" id="3041922"/>
    <lineage>
        <taxon>Bacteria</taxon>
        <taxon>Bacillati</taxon>
        <taxon>Actinomycetota</taxon>
        <taxon>Actinomycetes</taxon>
        <taxon>Micrococcales</taxon>
        <taxon>Microbacteriaceae</taxon>
        <taxon>Microbacterium</taxon>
    </lineage>
</organism>
<dbReference type="Proteomes" id="UP001235064">
    <property type="component" value="Unassembled WGS sequence"/>
</dbReference>